<evidence type="ECO:0000313" key="1">
    <source>
        <dbReference type="EMBL" id="KAG6681990.1"/>
    </source>
</evidence>
<name>A0A922ANR4_CARIL</name>
<sequence length="88" mass="9715">MNQDKYRTSPVSLLFILLSARKKASLSPKAPFLSLVFTPQPVACVSHPSENTLRALLFSLTKAEFQPTPLSLRTSCHDPVSPHKPKIS</sequence>
<dbReference type="Proteomes" id="UP000811246">
    <property type="component" value="Chromosome 13"/>
</dbReference>
<comment type="caution">
    <text evidence="1">The sequence shown here is derived from an EMBL/GenBank/DDBJ whole genome shotgun (WGS) entry which is preliminary data.</text>
</comment>
<proteinExistence type="predicted"/>
<reference evidence="1" key="1">
    <citation type="submission" date="2021-01" db="EMBL/GenBank/DDBJ databases">
        <authorList>
            <person name="Lovell J.T."/>
            <person name="Bentley N."/>
            <person name="Bhattarai G."/>
            <person name="Jenkins J.W."/>
            <person name="Sreedasyam A."/>
            <person name="Alarcon Y."/>
            <person name="Bock C."/>
            <person name="Boston L."/>
            <person name="Carlson J."/>
            <person name="Cervantes K."/>
            <person name="Clermont K."/>
            <person name="Krom N."/>
            <person name="Kubenka K."/>
            <person name="Mamidi S."/>
            <person name="Mattison C."/>
            <person name="Monteros M."/>
            <person name="Pisani C."/>
            <person name="Plott C."/>
            <person name="Rajasekar S."/>
            <person name="Rhein H.S."/>
            <person name="Rohla C."/>
            <person name="Song M."/>
            <person name="Hilaire R.S."/>
            <person name="Shu S."/>
            <person name="Wells L."/>
            <person name="Wang X."/>
            <person name="Webber J."/>
            <person name="Heerema R.J."/>
            <person name="Klein P."/>
            <person name="Conner P."/>
            <person name="Grauke L."/>
            <person name="Grimwood J."/>
            <person name="Schmutz J."/>
            <person name="Randall J.J."/>
        </authorList>
    </citation>
    <scope>NUCLEOTIDE SEQUENCE</scope>
    <source>
        <tissue evidence="1">Leaf</tissue>
    </source>
</reference>
<organism evidence="1 2">
    <name type="scientific">Carya illinoinensis</name>
    <name type="common">Pecan</name>
    <dbReference type="NCBI Taxonomy" id="32201"/>
    <lineage>
        <taxon>Eukaryota</taxon>
        <taxon>Viridiplantae</taxon>
        <taxon>Streptophyta</taxon>
        <taxon>Embryophyta</taxon>
        <taxon>Tracheophyta</taxon>
        <taxon>Spermatophyta</taxon>
        <taxon>Magnoliopsida</taxon>
        <taxon>eudicotyledons</taxon>
        <taxon>Gunneridae</taxon>
        <taxon>Pentapetalae</taxon>
        <taxon>rosids</taxon>
        <taxon>fabids</taxon>
        <taxon>Fagales</taxon>
        <taxon>Juglandaceae</taxon>
        <taxon>Carya</taxon>
    </lineage>
</organism>
<accession>A0A922ANR4</accession>
<dbReference type="EMBL" id="CM031837">
    <property type="protein sequence ID" value="KAG6681990.1"/>
    <property type="molecule type" value="Genomic_DNA"/>
</dbReference>
<evidence type="ECO:0000313" key="2">
    <source>
        <dbReference type="Proteomes" id="UP000811246"/>
    </source>
</evidence>
<dbReference type="AlphaFoldDB" id="A0A922ANR4"/>
<protein>
    <submittedName>
        <fullName evidence="1">Uncharacterized protein</fullName>
    </submittedName>
</protein>
<gene>
    <name evidence="1" type="ORF">I3842_13G117300</name>
</gene>